<keyword evidence="1" id="KW-0732">Signal</keyword>
<accession>A0ABU1MU81</accession>
<keyword evidence="3" id="KW-1185">Reference proteome</keyword>
<evidence type="ECO:0000313" key="2">
    <source>
        <dbReference type="EMBL" id="MDR6529716.1"/>
    </source>
</evidence>
<proteinExistence type="predicted"/>
<sequence length="127" mass="13885">MLRKAAMLTSVLALALTAGVQAPKTHTGVWDNITSIEETGDIVGARVEVFDGPRPYVLARICEGECPPEPLRSPAVIKGDTITFDYRMDSNPPDTLHVVGRFTRKGLVLRTYPDAEEQLLRPAKPDA</sequence>
<evidence type="ECO:0000313" key="3">
    <source>
        <dbReference type="Proteomes" id="UP001262754"/>
    </source>
</evidence>
<evidence type="ECO:0000256" key="1">
    <source>
        <dbReference type="SAM" id="SignalP"/>
    </source>
</evidence>
<dbReference type="RefSeq" id="WP_056752745.1">
    <property type="nucleotide sequence ID" value="NZ_JAVDRL010000001.1"/>
</dbReference>
<gene>
    <name evidence="2" type="ORF">J2800_000431</name>
</gene>
<evidence type="ECO:0008006" key="4">
    <source>
        <dbReference type="Google" id="ProtNLM"/>
    </source>
</evidence>
<dbReference type="EMBL" id="JAVDRL010000001">
    <property type="protein sequence ID" value="MDR6529716.1"/>
    <property type="molecule type" value="Genomic_DNA"/>
</dbReference>
<feature type="chain" id="PRO_5045920281" description="DUF2147 domain-containing protein" evidence="1">
    <location>
        <begin position="23"/>
        <end position="127"/>
    </location>
</feature>
<name>A0ABU1MU81_9CAUL</name>
<feature type="signal peptide" evidence="1">
    <location>
        <begin position="1"/>
        <end position="22"/>
    </location>
</feature>
<dbReference type="Proteomes" id="UP001262754">
    <property type="component" value="Unassembled WGS sequence"/>
</dbReference>
<comment type="caution">
    <text evidence="2">The sequence shown here is derived from an EMBL/GenBank/DDBJ whole genome shotgun (WGS) entry which is preliminary data.</text>
</comment>
<reference evidence="2 3" key="1">
    <citation type="submission" date="2023-07" db="EMBL/GenBank/DDBJ databases">
        <title>Sorghum-associated microbial communities from plants grown in Nebraska, USA.</title>
        <authorList>
            <person name="Schachtman D."/>
        </authorList>
    </citation>
    <scope>NUCLEOTIDE SEQUENCE [LARGE SCALE GENOMIC DNA]</scope>
    <source>
        <strain evidence="2 3">DS2154</strain>
    </source>
</reference>
<protein>
    <recommendedName>
        <fullName evidence="4">DUF2147 domain-containing protein</fullName>
    </recommendedName>
</protein>
<organism evidence="2 3">
    <name type="scientific">Caulobacter rhizosphaerae</name>
    <dbReference type="NCBI Taxonomy" id="2010972"/>
    <lineage>
        <taxon>Bacteria</taxon>
        <taxon>Pseudomonadati</taxon>
        <taxon>Pseudomonadota</taxon>
        <taxon>Alphaproteobacteria</taxon>
        <taxon>Caulobacterales</taxon>
        <taxon>Caulobacteraceae</taxon>
        <taxon>Caulobacter</taxon>
    </lineage>
</organism>